<dbReference type="GO" id="GO:0003676">
    <property type="term" value="F:nucleic acid binding"/>
    <property type="evidence" value="ECO:0007669"/>
    <property type="project" value="InterPro"/>
</dbReference>
<dbReference type="InterPro" id="IPR001667">
    <property type="entry name" value="DDH_dom"/>
</dbReference>
<dbReference type="InterPro" id="IPR003156">
    <property type="entry name" value="DHHA1_dom"/>
</dbReference>
<accession>A0A9D1VYE8</accession>
<gene>
    <name evidence="3" type="ORF">H9981_07655</name>
</gene>
<evidence type="ECO:0000313" key="3">
    <source>
        <dbReference type="EMBL" id="HIX48868.1"/>
    </source>
</evidence>
<dbReference type="EMBL" id="DXFA01000135">
    <property type="protein sequence ID" value="HIX48868.1"/>
    <property type="molecule type" value="Genomic_DNA"/>
</dbReference>
<dbReference type="Pfam" id="PF02272">
    <property type="entry name" value="DHHA1"/>
    <property type="match status" value="1"/>
</dbReference>
<dbReference type="Gene3D" id="3.10.310.30">
    <property type="match status" value="1"/>
</dbReference>
<protein>
    <submittedName>
        <fullName evidence="3">Bifunctional oligoribonuclease/PAP phosphatase NrnA</fullName>
    </submittedName>
</protein>
<dbReference type="Proteomes" id="UP000824243">
    <property type="component" value="Unassembled WGS sequence"/>
</dbReference>
<feature type="domain" description="DDH" evidence="1">
    <location>
        <begin position="15"/>
        <end position="155"/>
    </location>
</feature>
<dbReference type="InterPro" id="IPR051319">
    <property type="entry name" value="Oligoribo/pAp-PDE_c-di-AMP_PDE"/>
</dbReference>
<dbReference type="PANTHER" id="PTHR47618">
    <property type="entry name" value="BIFUNCTIONAL OLIGORIBONUCLEASE AND PAP PHOSPHATASE NRNA"/>
    <property type="match status" value="1"/>
</dbReference>
<dbReference type="SUPFAM" id="SSF64182">
    <property type="entry name" value="DHH phosphoesterases"/>
    <property type="match status" value="1"/>
</dbReference>
<evidence type="ECO:0000259" key="2">
    <source>
        <dbReference type="Pfam" id="PF02272"/>
    </source>
</evidence>
<dbReference type="Pfam" id="PF01368">
    <property type="entry name" value="DHH"/>
    <property type="match status" value="1"/>
</dbReference>
<evidence type="ECO:0000259" key="1">
    <source>
        <dbReference type="Pfam" id="PF01368"/>
    </source>
</evidence>
<dbReference type="InterPro" id="IPR038763">
    <property type="entry name" value="DHH_sf"/>
</dbReference>
<dbReference type="PANTHER" id="PTHR47618:SF1">
    <property type="entry name" value="BIFUNCTIONAL OLIGORIBONUCLEASE AND PAP PHOSPHATASE NRNA"/>
    <property type="match status" value="1"/>
</dbReference>
<reference evidence="3" key="1">
    <citation type="journal article" date="2021" name="PeerJ">
        <title>Extensive microbial diversity within the chicken gut microbiome revealed by metagenomics and culture.</title>
        <authorList>
            <person name="Gilroy R."/>
            <person name="Ravi A."/>
            <person name="Getino M."/>
            <person name="Pursley I."/>
            <person name="Horton D.L."/>
            <person name="Alikhan N.F."/>
            <person name="Baker D."/>
            <person name="Gharbi K."/>
            <person name="Hall N."/>
            <person name="Watson M."/>
            <person name="Adriaenssens E.M."/>
            <person name="Foster-Nyarko E."/>
            <person name="Jarju S."/>
            <person name="Secka A."/>
            <person name="Antonio M."/>
            <person name="Oren A."/>
            <person name="Chaudhuri R.R."/>
            <person name="La Ragione R."/>
            <person name="Hildebrand F."/>
            <person name="Pallen M.J."/>
        </authorList>
    </citation>
    <scope>NUCLEOTIDE SEQUENCE</scope>
    <source>
        <strain evidence="3">ChiSjej5B23-15282</strain>
    </source>
</reference>
<dbReference type="AlphaFoldDB" id="A0A9D1VYE8"/>
<comment type="caution">
    <text evidence="3">The sequence shown here is derived from an EMBL/GenBank/DDBJ whole genome shotgun (WGS) entry which is preliminary data.</text>
</comment>
<evidence type="ECO:0000313" key="4">
    <source>
        <dbReference type="Proteomes" id="UP000824243"/>
    </source>
</evidence>
<proteinExistence type="predicted"/>
<reference evidence="3" key="2">
    <citation type="submission" date="2021-04" db="EMBL/GenBank/DDBJ databases">
        <authorList>
            <person name="Gilroy R."/>
        </authorList>
    </citation>
    <scope>NUCLEOTIDE SEQUENCE</scope>
    <source>
        <strain evidence="3">ChiSjej5B23-15282</strain>
    </source>
</reference>
<feature type="domain" description="DHHA1" evidence="2">
    <location>
        <begin position="231"/>
        <end position="304"/>
    </location>
</feature>
<name>A0A9D1VYE8_9FIRM</name>
<sequence>MTIVLKDILKDKRSVALGGHVRPDGDCVGSCMGLYLYLKEQFPHIHTDVYLEDVPEAYRMISGTDEVKTQIPDGAEPYDLFICLDCGDTKRLGFSEPLFEAAAETLCIDHHISNEAFADHNYIVPDASSTSELVFRLTEKEKISKAVAEALYMGIVHDTGVFQYSCTSPETMEIAAELMRKGINGSEIIEKTYYEKTYIQNQILGRALLESMLIMDKRCIVSVIRQRSMRFFHAQPSDLEGIVSQLRQTKGVEAAIFLHEIEPQKFKVSLRSKGAVDVSVIAKHFGGGGHVRAAGVTMSGSSHDVINNITARIALQLDHSGAVSPQE</sequence>
<dbReference type="Gene3D" id="3.90.1640.10">
    <property type="entry name" value="inorganic pyrophosphatase (n-terminal core)"/>
    <property type="match status" value="1"/>
</dbReference>
<organism evidence="3 4">
    <name type="scientific">Candidatus Mediterraneibacter caccavium</name>
    <dbReference type="NCBI Taxonomy" id="2838661"/>
    <lineage>
        <taxon>Bacteria</taxon>
        <taxon>Bacillati</taxon>
        <taxon>Bacillota</taxon>
        <taxon>Clostridia</taxon>
        <taxon>Lachnospirales</taxon>
        <taxon>Lachnospiraceae</taxon>
        <taxon>Mediterraneibacter</taxon>
    </lineage>
</organism>